<evidence type="ECO:0000256" key="2">
    <source>
        <dbReference type="SAM" id="Phobius"/>
    </source>
</evidence>
<dbReference type="EMBL" id="JAATWM020000004">
    <property type="protein sequence ID" value="KAF9880839.1"/>
    <property type="molecule type" value="Genomic_DNA"/>
</dbReference>
<organism evidence="4 5">
    <name type="scientific">Colletotrichum karsti</name>
    <dbReference type="NCBI Taxonomy" id="1095194"/>
    <lineage>
        <taxon>Eukaryota</taxon>
        <taxon>Fungi</taxon>
        <taxon>Dikarya</taxon>
        <taxon>Ascomycota</taxon>
        <taxon>Pezizomycotina</taxon>
        <taxon>Sordariomycetes</taxon>
        <taxon>Hypocreomycetidae</taxon>
        <taxon>Glomerellales</taxon>
        <taxon>Glomerellaceae</taxon>
        <taxon>Colletotrichum</taxon>
        <taxon>Colletotrichum boninense species complex</taxon>
    </lineage>
</organism>
<feature type="transmembrane region" description="Helical" evidence="2">
    <location>
        <begin position="326"/>
        <end position="348"/>
    </location>
</feature>
<feature type="transmembrane region" description="Helical" evidence="2">
    <location>
        <begin position="296"/>
        <end position="314"/>
    </location>
</feature>
<dbReference type="InterPro" id="IPR053001">
    <property type="entry name" value="MNNG_permease-like"/>
</dbReference>
<accession>A0A9P6IE97</accession>
<feature type="transmembrane region" description="Helical" evidence="2">
    <location>
        <begin position="260"/>
        <end position="284"/>
    </location>
</feature>
<dbReference type="InterPro" id="IPR022703">
    <property type="entry name" value="DUF3533"/>
</dbReference>
<name>A0A9P6IE97_9PEZI</name>
<dbReference type="GO" id="GO:0016020">
    <property type="term" value="C:membrane"/>
    <property type="evidence" value="ECO:0007669"/>
    <property type="project" value="TreeGrafter"/>
</dbReference>
<proteinExistence type="predicted"/>
<dbReference type="AlphaFoldDB" id="A0A9P6IE97"/>
<feature type="compositionally biased region" description="Basic and acidic residues" evidence="1">
    <location>
        <begin position="437"/>
        <end position="448"/>
    </location>
</feature>
<dbReference type="GeneID" id="62157674"/>
<dbReference type="RefSeq" id="XP_038750300.1">
    <property type="nucleotide sequence ID" value="XM_038884600.1"/>
</dbReference>
<dbReference type="Proteomes" id="UP000781932">
    <property type="component" value="Unassembled WGS sequence"/>
</dbReference>
<evidence type="ECO:0000313" key="5">
    <source>
        <dbReference type="Proteomes" id="UP000781932"/>
    </source>
</evidence>
<reference evidence="4" key="1">
    <citation type="submission" date="2020-03" db="EMBL/GenBank/DDBJ databases">
        <authorList>
            <person name="He L."/>
        </authorList>
    </citation>
    <scope>NUCLEOTIDE SEQUENCE</scope>
    <source>
        <strain evidence="4">CkLH20</strain>
    </source>
</reference>
<feature type="transmembrane region" description="Helical" evidence="2">
    <location>
        <begin position="220"/>
        <end position="240"/>
    </location>
</feature>
<dbReference type="PANTHER" id="PTHR34814:SF2">
    <property type="entry name" value="DUF3533 DOMAIN-CONTAINING PROTEIN"/>
    <property type="match status" value="1"/>
</dbReference>
<evidence type="ECO:0000259" key="3">
    <source>
        <dbReference type="Pfam" id="PF12051"/>
    </source>
</evidence>
<dbReference type="PANTHER" id="PTHR34814">
    <property type="entry name" value="NITROSOGUANIDINE RESISTANCE PROTEIN SNG1"/>
    <property type="match status" value="1"/>
</dbReference>
<keyword evidence="5" id="KW-1185">Reference proteome</keyword>
<comment type="caution">
    <text evidence="4">The sequence shown here is derived from an EMBL/GenBank/DDBJ whole genome shotgun (WGS) entry which is preliminary data.</text>
</comment>
<dbReference type="Pfam" id="PF12051">
    <property type="entry name" value="DUF3533"/>
    <property type="match status" value="1"/>
</dbReference>
<gene>
    <name evidence="4" type="ORF">CkaCkLH20_01881</name>
</gene>
<protein>
    <recommendedName>
        <fullName evidence="3">DUF3533 domain-containing protein</fullName>
    </recommendedName>
</protein>
<evidence type="ECO:0000256" key="1">
    <source>
        <dbReference type="SAM" id="MobiDB-lite"/>
    </source>
</evidence>
<evidence type="ECO:0000313" key="4">
    <source>
        <dbReference type="EMBL" id="KAF9880839.1"/>
    </source>
</evidence>
<keyword evidence="2" id="KW-0812">Transmembrane</keyword>
<feature type="transmembrane region" description="Helical" evidence="2">
    <location>
        <begin position="381"/>
        <end position="401"/>
    </location>
</feature>
<feature type="region of interest" description="Disordered" evidence="1">
    <location>
        <begin position="419"/>
        <end position="448"/>
    </location>
</feature>
<dbReference type="OrthoDB" id="2140105at2759"/>
<keyword evidence="2" id="KW-0472">Membrane</keyword>
<sequence length="448" mass="48817">MSTQPTLARTPLSSWPAAQKKGTLIPMVMSAIMLLLLVLANMSYLFGSSFDQAKRSHNIKILAVDYDQGAIGAAVSRASQSLQAATFPTIEFGSVSEYSTPSSVRNAVCKGDYWGAIYVSSGASAKLASAINGTSTGYNAAESITYTYNQARYPAQADSIIMSNIQKVVGAARGFYYQTPNGTAAFASLNASNPAAIAAYLNPIQSTPDLIQPTTQGPRVFFNTVNIIIPTLAQFFYILALNGIGLNSGFLAKARVRDVWLLRFGIGKIYGFLTALTVTGYLWAFRETWDVHSFEFGKTLLVFWLYMDVQWQVLEGFVGSFVPMQFMPFFVLTWIITNISSTVAPFELMPGFYKIGYALPAHEAYSMMVLAWSGCADQTRVALPVLFAWLVAGHVLVVFSIRKRCADAGKIAAAAAARTQDDGVPMPPRSASTELTLRSDEEQIRNEK</sequence>
<feature type="domain" description="DUF3533" evidence="3">
    <location>
        <begin position="31"/>
        <end position="392"/>
    </location>
</feature>
<reference evidence="4" key="2">
    <citation type="submission" date="2020-11" db="EMBL/GenBank/DDBJ databases">
        <title>Whole genome sequencing of Colletotrichum sp.</title>
        <authorList>
            <person name="Li H."/>
        </authorList>
    </citation>
    <scope>NUCLEOTIDE SEQUENCE</scope>
    <source>
        <strain evidence="4">CkLH20</strain>
    </source>
</reference>
<feature type="transmembrane region" description="Helical" evidence="2">
    <location>
        <begin position="24"/>
        <end position="46"/>
    </location>
</feature>
<keyword evidence="2" id="KW-1133">Transmembrane helix</keyword>